<evidence type="ECO:0000313" key="3">
    <source>
        <dbReference type="EMBL" id="MFC4314123.1"/>
    </source>
</evidence>
<dbReference type="PANTHER" id="PTHR42870">
    <property type="entry name" value="ACETYL-COA C-ACETYLTRANSFERASE"/>
    <property type="match status" value="1"/>
</dbReference>
<feature type="domain" description="Thiolase C-terminal" evidence="2">
    <location>
        <begin position="280"/>
        <end position="410"/>
    </location>
</feature>
<dbReference type="SUPFAM" id="SSF53901">
    <property type="entry name" value="Thiolase-like"/>
    <property type="match status" value="2"/>
</dbReference>
<gene>
    <name evidence="3" type="ORF">ACFPN2_33930</name>
</gene>
<evidence type="ECO:0000313" key="4">
    <source>
        <dbReference type="Proteomes" id="UP001595904"/>
    </source>
</evidence>
<dbReference type="Pfam" id="PF22691">
    <property type="entry name" value="Thiolase_C_1"/>
    <property type="match status" value="1"/>
</dbReference>
<reference evidence="4" key="1">
    <citation type="journal article" date="2019" name="Int. J. Syst. Evol. Microbiol.">
        <title>The Global Catalogue of Microorganisms (GCM) 10K type strain sequencing project: providing services to taxonomists for standard genome sequencing and annotation.</title>
        <authorList>
            <consortium name="The Broad Institute Genomics Platform"/>
            <consortium name="The Broad Institute Genome Sequencing Center for Infectious Disease"/>
            <person name="Wu L."/>
            <person name="Ma J."/>
        </authorList>
    </citation>
    <scope>NUCLEOTIDE SEQUENCE [LARGE SCALE GENOMIC DNA]</scope>
    <source>
        <strain evidence="4">CGMCC 1.10759</strain>
    </source>
</reference>
<dbReference type="InterPro" id="IPR002155">
    <property type="entry name" value="Thiolase"/>
</dbReference>
<protein>
    <submittedName>
        <fullName evidence="3">Acetyl-CoA acetyltransferase</fullName>
    </submittedName>
</protein>
<dbReference type="CDD" id="cd00829">
    <property type="entry name" value="SCP-x_thiolase"/>
    <property type="match status" value="1"/>
</dbReference>
<dbReference type="EMBL" id="JBHSDU010000015">
    <property type="protein sequence ID" value="MFC4314123.1"/>
    <property type="molecule type" value="Genomic_DNA"/>
</dbReference>
<organism evidence="3 4">
    <name type="scientific">Steroidobacter flavus</name>
    <dbReference type="NCBI Taxonomy" id="1842136"/>
    <lineage>
        <taxon>Bacteria</taxon>
        <taxon>Pseudomonadati</taxon>
        <taxon>Pseudomonadota</taxon>
        <taxon>Gammaproteobacteria</taxon>
        <taxon>Steroidobacterales</taxon>
        <taxon>Steroidobacteraceae</taxon>
        <taxon>Steroidobacter</taxon>
    </lineage>
</organism>
<dbReference type="InterPro" id="IPR055140">
    <property type="entry name" value="Thiolase_C_2"/>
</dbReference>
<evidence type="ECO:0000259" key="1">
    <source>
        <dbReference type="Pfam" id="PF00108"/>
    </source>
</evidence>
<dbReference type="InterPro" id="IPR020616">
    <property type="entry name" value="Thiolase_N"/>
</dbReference>
<dbReference type="Gene3D" id="3.40.47.10">
    <property type="match status" value="1"/>
</dbReference>
<comment type="caution">
    <text evidence="3">The sequence shown here is derived from an EMBL/GenBank/DDBJ whole genome shotgun (WGS) entry which is preliminary data.</text>
</comment>
<proteinExistence type="predicted"/>
<sequence length="410" mass="44204">MASRVYLLGGYQTDFVDNWARSGLEIADGMRSTLLRGLAETNLAPADIEVAHIGNFGAELFCNQGHLGGLFAASDPAFAGIPASRHEAACASGSLALLAASADIEAGRYGLAAVLGVEQMRNVPGEQAAKLIGGPAMWNGHEYQEARYPWVQVFSDVADEYDRRYGLKQEHLSRIAQINFENARRNPNAQTRRWTFKQNSFRADDVDNPIVEGRTRKQDCGQITDGAAIVFLASAERAHEYARRLGIDLDVLPHIKGWGHRTAPITYAAKIKASEGQPYVFPHVRGAITDAFRRAGIAGVEQIDGIETHDCFTMTEYMAIDHFGITPPGQSWRAIETGDIEMRGRTPINPSGGLIGGGHPVGATGVRMALDCFKQVTGTAGEYQVDGAKTFATLNIGGSATTTVSLIVGR</sequence>
<dbReference type="RefSeq" id="WP_380605044.1">
    <property type="nucleotide sequence ID" value="NZ_JBHSDU010000015.1"/>
</dbReference>
<dbReference type="PIRSF" id="PIRSF000429">
    <property type="entry name" value="Ac-CoA_Ac_transf"/>
    <property type="match status" value="1"/>
</dbReference>
<feature type="domain" description="Thiolase N-terminal" evidence="1">
    <location>
        <begin position="27"/>
        <end position="190"/>
    </location>
</feature>
<accession>A0ABV8T5A5</accession>
<dbReference type="Proteomes" id="UP001595904">
    <property type="component" value="Unassembled WGS sequence"/>
</dbReference>
<dbReference type="InterPro" id="IPR016039">
    <property type="entry name" value="Thiolase-like"/>
</dbReference>
<evidence type="ECO:0000259" key="2">
    <source>
        <dbReference type="Pfam" id="PF22691"/>
    </source>
</evidence>
<dbReference type="NCBIfam" id="NF004936">
    <property type="entry name" value="PRK06289.1"/>
    <property type="match status" value="1"/>
</dbReference>
<dbReference type="PANTHER" id="PTHR42870:SF1">
    <property type="entry name" value="NON-SPECIFIC LIPID-TRANSFER PROTEIN-LIKE 2"/>
    <property type="match status" value="1"/>
</dbReference>
<name>A0ABV8T5A5_9GAMM</name>
<dbReference type="Pfam" id="PF00108">
    <property type="entry name" value="Thiolase_N"/>
    <property type="match status" value="1"/>
</dbReference>
<keyword evidence="4" id="KW-1185">Reference proteome</keyword>